<dbReference type="OMA" id="RIWFTTI"/>
<evidence type="ECO:0000256" key="1">
    <source>
        <dbReference type="SAM" id="Phobius"/>
    </source>
</evidence>
<keyword evidence="1" id="KW-1133">Transmembrane helix</keyword>
<dbReference type="Pfam" id="PF24803">
    <property type="entry name" value="DUF7704"/>
    <property type="match status" value="1"/>
</dbReference>
<evidence type="ECO:0000259" key="2">
    <source>
        <dbReference type="Pfam" id="PF24803"/>
    </source>
</evidence>
<feature type="transmembrane region" description="Helical" evidence="1">
    <location>
        <begin position="12"/>
        <end position="36"/>
    </location>
</feature>
<feature type="transmembrane region" description="Helical" evidence="1">
    <location>
        <begin position="86"/>
        <end position="106"/>
    </location>
</feature>
<keyword evidence="1" id="KW-0472">Membrane</keyword>
<keyword evidence="4" id="KW-1185">Reference proteome</keyword>
<name>A0A1Y2LSQ6_EPING</name>
<evidence type="ECO:0000313" key="3">
    <source>
        <dbReference type="EMBL" id="OSS46893.1"/>
    </source>
</evidence>
<feature type="transmembrane region" description="Helical" evidence="1">
    <location>
        <begin position="122"/>
        <end position="142"/>
    </location>
</feature>
<proteinExistence type="predicted"/>
<accession>A0A1Y2LSQ6</accession>
<evidence type="ECO:0000313" key="4">
    <source>
        <dbReference type="Proteomes" id="UP000193240"/>
    </source>
</evidence>
<sequence>MPHPSIHPFYRIWFTTIDPSVCLLTALTCIFSPATILSTAIPPSIEPYRPLSHGPLLHQTAALFGFSGVIYGVLLRASEDPKVWRIVQAATLGVDLGILATLWNVLRMRGRSRVGDWEAGEWFNIGFTCVVVVIRGAFLAGVGKGEGVGRRVGYRVARWRQ</sequence>
<keyword evidence="1" id="KW-0812">Transmembrane</keyword>
<dbReference type="InParanoid" id="A0A1Y2LSQ6"/>
<feature type="transmembrane region" description="Helical" evidence="1">
    <location>
        <begin position="56"/>
        <end position="74"/>
    </location>
</feature>
<dbReference type="InterPro" id="IPR056121">
    <property type="entry name" value="DUF7704"/>
</dbReference>
<dbReference type="Proteomes" id="UP000193240">
    <property type="component" value="Unassembled WGS sequence"/>
</dbReference>
<dbReference type="PANTHER" id="PTHR37019">
    <property type="entry name" value="CHROMOSOME 1, WHOLE GENOME SHOTGUN SEQUENCE"/>
    <property type="match status" value="1"/>
</dbReference>
<dbReference type="AlphaFoldDB" id="A0A1Y2LSQ6"/>
<reference evidence="3 4" key="1">
    <citation type="journal article" date="2017" name="Genome Announc.">
        <title>Genome sequence of the saprophytic ascomycete Epicoccum nigrum ICMP 19927 strain isolated from New Zealand.</title>
        <authorList>
            <person name="Fokin M."/>
            <person name="Fleetwood D."/>
            <person name="Weir B.S."/>
            <person name="Villas-Boas S.G."/>
        </authorList>
    </citation>
    <scope>NUCLEOTIDE SEQUENCE [LARGE SCALE GENOMIC DNA]</scope>
    <source>
        <strain evidence="3 4">ICMP 19927</strain>
    </source>
</reference>
<organism evidence="3 4">
    <name type="scientific">Epicoccum nigrum</name>
    <name type="common">Soil fungus</name>
    <name type="synonym">Epicoccum purpurascens</name>
    <dbReference type="NCBI Taxonomy" id="105696"/>
    <lineage>
        <taxon>Eukaryota</taxon>
        <taxon>Fungi</taxon>
        <taxon>Dikarya</taxon>
        <taxon>Ascomycota</taxon>
        <taxon>Pezizomycotina</taxon>
        <taxon>Dothideomycetes</taxon>
        <taxon>Pleosporomycetidae</taxon>
        <taxon>Pleosporales</taxon>
        <taxon>Pleosporineae</taxon>
        <taxon>Didymellaceae</taxon>
        <taxon>Epicoccum</taxon>
    </lineage>
</organism>
<dbReference type="EMBL" id="KZ107850">
    <property type="protein sequence ID" value="OSS46893.1"/>
    <property type="molecule type" value="Genomic_DNA"/>
</dbReference>
<feature type="domain" description="DUF7704" evidence="2">
    <location>
        <begin position="6"/>
        <end position="143"/>
    </location>
</feature>
<dbReference type="PANTHER" id="PTHR37019:SF1">
    <property type="entry name" value="EXPERA DOMAIN-CONTAINING PROTEIN"/>
    <property type="match status" value="1"/>
</dbReference>
<gene>
    <name evidence="3" type="ORF">B5807_09008</name>
</gene>
<protein>
    <recommendedName>
        <fullName evidence="2">DUF7704 domain-containing protein</fullName>
    </recommendedName>
</protein>